<dbReference type="InterPro" id="IPR001680">
    <property type="entry name" value="WD40_rpt"/>
</dbReference>
<evidence type="ECO:0000256" key="5">
    <source>
        <dbReference type="ARBA" id="ARBA00023242"/>
    </source>
</evidence>
<feature type="compositionally biased region" description="Basic and acidic residues" evidence="7">
    <location>
        <begin position="263"/>
        <end position="277"/>
    </location>
</feature>
<dbReference type="Pfam" id="PF00400">
    <property type="entry name" value="WD40"/>
    <property type="match status" value="1"/>
</dbReference>
<dbReference type="AlphaFoldDB" id="A0A8S3YNK6"/>
<evidence type="ECO:0000256" key="6">
    <source>
        <dbReference type="PROSITE-ProRule" id="PRU00221"/>
    </source>
</evidence>
<dbReference type="InterPro" id="IPR028884">
    <property type="entry name" value="Trm82"/>
</dbReference>
<keyword evidence="3" id="KW-0819">tRNA processing</keyword>
<proteinExistence type="predicted"/>
<dbReference type="GO" id="GO:0005829">
    <property type="term" value="C:cytosol"/>
    <property type="evidence" value="ECO:0007669"/>
    <property type="project" value="TreeGrafter"/>
</dbReference>
<evidence type="ECO:0000256" key="7">
    <source>
        <dbReference type="SAM" id="MobiDB-lite"/>
    </source>
</evidence>
<keyword evidence="4" id="KW-0677">Repeat</keyword>
<dbReference type="GO" id="GO:0043527">
    <property type="term" value="C:tRNA methyltransferase complex"/>
    <property type="evidence" value="ECO:0007669"/>
    <property type="project" value="TreeGrafter"/>
</dbReference>
<dbReference type="PROSITE" id="PS50294">
    <property type="entry name" value="WD_REPEATS_REGION"/>
    <property type="match status" value="1"/>
</dbReference>
<dbReference type="Proteomes" id="UP000678393">
    <property type="component" value="Unassembled WGS sequence"/>
</dbReference>
<gene>
    <name evidence="8" type="ORF">CUNI_LOCUS2429</name>
</gene>
<evidence type="ECO:0000313" key="8">
    <source>
        <dbReference type="EMBL" id="CAG5116871.1"/>
    </source>
</evidence>
<evidence type="ECO:0000256" key="2">
    <source>
        <dbReference type="ARBA" id="ARBA00022574"/>
    </source>
</evidence>
<evidence type="ECO:0000256" key="3">
    <source>
        <dbReference type="ARBA" id="ARBA00022694"/>
    </source>
</evidence>
<comment type="caution">
    <text evidence="8">The sequence shown here is derived from an EMBL/GenBank/DDBJ whole genome shotgun (WGS) entry which is preliminary data.</text>
</comment>
<keyword evidence="2 6" id="KW-0853">WD repeat</keyword>
<dbReference type="EMBL" id="CAJHNH020000313">
    <property type="protein sequence ID" value="CAG5116871.1"/>
    <property type="molecule type" value="Genomic_DNA"/>
</dbReference>
<evidence type="ECO:0000256" key="4">
    <source>
        <dbReference type="ARBA" id="ARBA00022737"/>
    </source>
</evidence>
<dbReference type="InterPro" id="IPR036322">
    <property type="entry name" value="WD40_repeat_dom_sf"/>
</dbReference>
<name>A0A8S3YNK6_9EUPU</name>
<dbReference type="GO" id="GO:0006400">
    <property type="term" value="P:tRNA modification"/>
    <property type="evidence" value="ECO:0007669"/>
    <property type="project" value="TreeGrafter"/>
</dbReference>
<accession>A0A8S3YNK6</accession>
<dbReference type="OrthoDB" id="371245at2759"/>
<dbReference type="SUPFAM" id="SSF50978">
    <property type="entry name" value="WD40 repeat-like"/>
    <property type="match status" value="1"/>
</dbReference>
<reference evidence="8" key="1">
    <citation type="submission" date="2021-04" db="EMBL/GenBank/DDBJ databases">
        <authorList>
            <consortium name="Molecular Ecology Group"/>
        </authorList>
    </citation>
    <scope>NUCLEOTIDE SEQUENCE</scope>
</reference>
<dbReference type="InterPro" id="IPR015943">
    <property type="entry name" value="WD40/YVTN_repeat-like_dom_sf"/>
</dbReference>
<protein>
    <submittedName>
        <fullName evidence="8">Uncharacterized protein</fullName>
    </submittedName>
</protein>
<feature type="compositionally biased region" description="Basic residues" evidence="7">
    <location>
        <begin position="279"/>
        <end position="289"/>
    </location>
</feature>
<keyword evidence="9" id="KW-1185">Reference proteome</keyword>
<dbReference type="PANTHER" id="PTHR16288:SF0">
    <property type="entry name" value="TRNA (GUANINE-N(7)-)-METHYLTRANSFERASE NON-CATALYTIC SUBUNIT WDR4"/>
    <property type="match status" value="1"/>
</dbReference>
<evidence type="ECO:0000256" key="1">
    <source>
        <dbReference type="ARBA" id="ARBA00004123"/>
    </source>
</evidence>
<feature type="region of interest" description="Disordered" evidence="7">
    <location>
        <begin position="262"/>
        <end position="289"/>
    </location>
</feature>
<dbReference type="Gene3D" id="2.130.10.10">
    <property type="entry name" value="YVTN repeat-like/Quinoprotein amine dehydrogenase"/>
    <property type="match status" value="1"/>
</dbReference>
<dbReference type="PANTHER" id="PTHR16288">
    <property type="entry name" value="WD40 REPEAT PROTEIN 4"/>
    <property type="match status" value="1"/>
</dbReference>
<comment type="subcellular location">
    <subcellularLocation>
        <location evidence="1">Nucleus</location>
    </subcellularLocation>
</comment>
<feature type="repeat" description="WD" evidence="6">
    <location>
        <begin position="38"/>
        <end position="72"/>
    </location>
</feature>
<evidence type="ECO:0000313" key="9">
    <source>
        <dbReference type="Proteomes" id="UP000678393"/>
    </source>
</evidence>
<keyword evidence="5" id="KW-0539">Nucleus</keyword>
<organism evidence="8 9">
    <name type="scientific">Candidula unifasciata</name>
    <dbReference type="NCBI Taxonomy" id="100452"/>
    <lineage>
        <taxon>Eukaryota</taxon>
        <taxon>Metazoa</taxon>
        <taxon>Spiralia</taxon>
        <taxon>Lophotrochozoa</taxon>
        <taxon>Mollusca</taxon>
        <taxon>Gastropoda</taxon>
        <taxon>Heterobranchia</taxon>
        <taxon>Euthyneura</taxon>
        <taxon>Panpulmonata</taxon>
        <taxon>Eupulmonata</taxon>
        <taxon>Stylommatophora</taxon>
        <taxon>Helicina</taxon>
        <taxon>Helicoidea</taxon>
        <taxon>Geomitridae</taxon>
        <taxon>Candidula</taxon>
    </lineage>
</organism>
<dbReference type="PROSITE" id="PS50082">
    <property type="entry name" value="WD_REPEATS_2"/>
    <property type="match status" value="1"/>
</dbReference>
<sequence>MLLDVLTVDSDRLIVTSDRDEKIRISGYPDGYNIQAYCLGHTQFVISLAYDERRKWLISASGDATLRVWTLSGKELCCKSVLSDIPAIETVSGMKVDNTDDALPVDVGSNRQDVPLSLERGKDRQTSRIAIQQICYCSDCQLLFVAIYKSPDILVYRLLTTEHSESVSLQFMSRLSGEGHIASMCVGRCVLWTVRQGTQQLSLAAFQVENLSDAVKLVPVSDSRPTEATVLKTLSSQPDLLQAPSQPLDLIPSLWKTPFQENLKYENNPKRHNENGSKKPNKKQRKLKQ</sequence>
<dbReference type="SMART" id="SM00320">
    <property type="entry name" value="WD40"/>
    <property type="match status" value="1"/>
</dbReference>
<dbReference type="GO" id="GO:0005634">
    <property type="term" value="C:nucleus"/>
    <property type="evidence" value="ECO:0007669"/>
    <property type="project" value="UniProtKB-SubCell"/>
</dbReference>
<dbReference type="GO" id="GO:0036265">
    <property type="term" value="P:RNA (guanine-N7)-methylation"/>
    <property type="evidence" value="ECO:0007669"/>
    <property type="project" value="InterPro"/>
</dbReference>